<dbReference type="EMBL" id="CP001720">
    <property type="protein sequence ID" value="ACV60980.1"/>
    <property type="molecule type" value="Genomic_DNA"/>
</dbReference>
<gene>
    <name evidence="2" type="ordered locus">Dtox_0016</name>
</gene>
<evidence type="ECO:0000313" key="3">
    <source>
        <dbReference type="Proteomes" id="UP000002217"/>
    </source>
</evidence>
<name>C8VVB1_DESAS</name>
<feature type="transmembrane region" description="Helical" evidence="1">
    <location>
        <begin position="72"/>
        <end position="91"/>
    </location>
</feature>
<evidence type="ECO:0000256" key="1">
    <source>
        <dbReference type="SAM" id="Phobius"/>
    </source>
</evidence>
<organism evidence="2 3">
    <name type="scientific">Desulfofarcimen acetoxidans (strain ATCC 49208 / DSM 771 / KCTC 5769 / VKM B-1644 / 5575)</name>
    <name type="common">Desulfotomaculum acetoxidans</name>
    <dbReference type="NCBI Taxonomy" id="485916"/>
    <lineage>
        <taxon>Bacteria</taxon>
        <taxon>Bacillati</taxon>
        <taxon>Bacillota</taxon>
        <taxon>Clostridia</taxon>
        <taxon>Eubacteriales</taxon>
        <taxon>Peptococcaceae</taxon>
        <taxon>Desulfofarcimen</taxon>
    </lineage>
</organism>
<evidence type="ECO:0000313" key="2">
    <source>
        <dbReference type="EMBL" id="ACV60980.1"/>
    </source>
</evidence>
<protein>
    <submittedName>
        <fullName evidence="2">Uncharacterized protein</fullName>
    </submittedName>
</protein>
<dbReference type="AlphaFoldDB" id="C8VVB1"/>
<feature type="transmembrane region" description="Helical" evidence="1">
    <location>
        <begin position="32"/>
        <end position="51"/>
    </location>
</feature>
<keyword evidence="1" id="KW-1133">Transmembrane helix</keyword>
<keyword evidence="1" id="KW-0472">Membrane</keyword>
<dbReference type="Proteomes" id="UP000002217">
    <property type="component" value="Chromosome"/>
</dbReference>
<dbReference type="HOGENOM" id="CLU_2408427_0_0_9"/>
<sequence>MCYGYPSVVTGFICLFMKKGKVLLHLKIRIKWILVIVSILIAIMSGTILLTDQYVQRIDLQYIMSPNEVPKAMLYLFWRHMFFLTYSVYYAQ</sequence>
<reference evidence="2 3" key="1">
    <citation type="journal article" date="2009" name="Stand. Genomic Sci.">
        <title>Complete genome sequence of Desulfotomaculum acetoxidans type strain (5575).</title>
        <authorList>
            <person name="Spring S."/>
            <person name="Lapidus A."/>
            <person name="Schroder M."/>
            <person name="Gleim D."/>
            <person name="Sims D."/>
            <person name="Meincke L."/>
            <person name="Glavina Del Rio T."/>
            <person name="Tice H."/>
            <person name="Copeland A."/>
            <person name="Cheng J.F."/>
            <person name="Lucas S."/>
            <person name="Chen F."/>
            <person name="Nolan M."/>
            <person name="Bruce D."/>
            <person name="Goodwin L."/>
            <person name="Pitluck S."/>
            <person name="Ivanova N."/>
            <person name="Mavromatis K."/>
            <person name="Mikhailova N."/>
            <person name="Pati A."/>
            <person name="Chen A."/>
            <person name="Palaniappan K."/>
            <person name="Land M."/>
            <person name="Hauser L."/>
            <person name="Chang Y.J."/>
            <person name="Jeffries C.D."/>
            <person name="Chain P."/>
            <person name="Saunders E."/>
            <person name="Brettin T."/>
            <person name="Detter J.C."/>
            <person name="Goker M."/>
            <person name="Bristow J."/>
            <person name="Eisen J.A."/>
            <person name="Markowitz V."/>
            <person name="Hugenholtz P."/>
            <person name="Kyrpides N.C."/>
            <person name="Klenk H.P."/>
            <person name="Han C."/>
        </authorList>
    </citation>
    <scope>NUCLEOTIDE SEQUENCE [LARGE SCALE GENOMIC DNA]</scope>
    <source>
        <strain evidence="3">ATCC 49208 / DSM 771 / VKM B-1644</strain>
    </source>
</reference>
<accession>C8VVB1</accession>
<dbReference type="KEGG" id="dae:Dtox_0016"/>
<keyword evidence="3" id="KW-1185">Reference proteome</keyword>
<keyword evidence="1" id="KW-0812">Transmembrane</keyword>
<proteinExistence type="predicted"/>